<dbReference type="eggNOG" id="COG3211">
    <property type="taxonomic scope" value="Bacteria"/>
</dbReference>
<dbReference type="PANTHER" id="PTHR35399">
    <property type="entry name" value="SLR8030 PROTEIN"/>
    <property type="match status" value="1"/>
</dbReference>
<feature type="chain" id="PRO_5003316781" evidence="1">
    <location>
        <begin position="22"/>
        <end position="475"/>
    </location>
</feature>
<dbReference type="InterPro" id="IPR008557">
    <property type="entry name" value="PhoX"/>
</dbReference>
<dbReference type="SUPFAM" id="SSF101898">
    <property type="entry name" value="NHL repeat"/>
    <property type="match status" value="1"/>
</dbReference>
<dbReference type="EMBL" id="GL883079">
    <property type="protein sequence ID" value="EGF90490.1"/>
    <property type="molecule type" value="Genomic_DNA"/>
</dbReference>
<name>F4QQK3_9CAUL</name>
<organism evidence="2 3">
    <name type="scientific">Asticcacaulis biprosthecium C19</name>
    <dbReference type="NCBI Taxonomy" id="715226"/>
    <lineage>
        <taxon>Bacteria</taxon>
        <taxon>Pseudomonadati</taxon>
        <taxon>Pseudomonadota</taxon>
        <taxon>Alphaproteobacteria</taxon>
        <taxon>Caulobacterales</taxon>
        <taxon>Caulobacteraceae</taxon>
        <taxon>Asticcacaulis</taxon>
    </lineage>
</organism>
<feature type="signal peptide" evidence="1">
    <location>
        <begin position="1"/>
        <end position="21"/>
    </location>
</feature>
<gene>
    <name evidence="2" type="ORF">ABI_35130</name>
</gene>
<sequence>MSLSRRTLIGSAAAATSLAFAGLGSRARAERVVPAADPGYLNEVEAYGALVKDPAGLIDLPKGFSYKIVSRSGDEMNDGFFVPGSHDGMAAFAHTSPDKIVLVRNHEIGIKARGNGPLGAKGELIGKLDKARVYDFGDDGFPLSGGTTTLIYNTRTQQLEQHFLSLTGTATNCAGGLTPWGSWLTCEENTARPGMGVKKDHGYIFEVPSGYKGLAAPIPIKAMGRFKREAAAIDPRTGVVYMTEDMGDSALYRYLPNDKRYLHSGGRLQALMILDAPGAETSNFKTALWNQGDSFKVAWVDLHDPESPDDSLRLQARKKGAAVFCRGEGIHWGNGELFFACTEGGRQEYGQIMRYVPSPNEGTADEKTQPGRLELFIESSDLRKLDYADNLTTSPWGHLYVCEDRYSNVLVNHLRIVTPQGRVATFAAHVGGASEWAGVTFAPDGSTLFANIQDPGFTVAITGPWGQFSDQTVDA</sequence>
<accession>F4QQK3</accession>
<keyword evidence="3" id="KW-1185">Reference proteome</keyword>
<dbReference type="PANTHER" id="PTHR35399:SF4">
    <property type="entry name" value="MEMBRANE PROTEIN"/>
    <property type="match status" value="1"/>
</dbReference>
<evidence type="ECO:0000256" key="1">
    <source>
        <dbReference type="SAM" id="SignalP"/>
    </source>
</evidence>
<dbReference type="Pfam" id="PF05787">
    <property type="entry name" value="PhoX"/>
    <property type="match status" value="1"/>
</dbReference>
<proteinExistence type="predicted"/>
<evidence type="ECO:0000313" key="3">
    <source>
        <dbReference type="Proteomes" id="UP000006512"/>
    </source>
</evidence>
<dbReference type="OrthoDB" id="9801383at2"/>
<dbReference type="InterPro" id="IPR006311">
    <property type="entry name" value="TAT_signal"/>
</dbReference>
<dbReference type="AlphaFoldDB" id="F4QQK3"/>
<dbReference type="RefSeq" id="WP_006274294.1">
    <property type="nucleotide sequence ID" value="NZ_GL883079.1"/>
</dbReference>
<reference evidence="3" key="1">
    <citation type="submission" date="2011-03" db="EMBL/GenBank/DDBJ databases">
        <title>Draft genome sequence of Brevundimonas diminuta.</title>
        <authorList>
            <person name="Brown P.J.B."/>
            <person name="Buechlein A."/>
            <person name="Hemmerich C."/>
            <person name="Brun Y.V."/>
        </authorList>
    </citation>
    <scope>NUCLEOTIDE SEQUENCE [LARGE SCALE GENOMIC DNA]</scope>
    <source>
        <strain evidence="3">C19</strain>
    </source>
</reference>
<protein>
    <submittedName>
        <fullName evidence="2">Tat twin-arginine translocation pathway signal sequence domain protein</fullName>
    </submittedName>
</protein>
<dbReference type="HOGENOM" id="CLU_045986_1_0_5"/>
<dbReference type="PROSITE" id="PS51318">
    <property type="entry name" value="TAT"/>
    <property type="match status" value="1"/>
</dbReference>
<dbReference type="Proteomes" id="UP000006512">
    <property type="component" value="Unassembled WGS sequence"/>
</dbReference>
<keyword evidence="1" id="KW-0732">Signal</keyword>
<dbReference type="STRING" id="715226.ABI_35130"/>
<evidence type="ECO:0000313" key="2">
    <source>
        <dbReference type="EMBL" id="EGF90490.1"/>
    </source>
</evidence>